<gene>
    <name evidence="9" type="primary">lepB</name>
    <name evidence="9" type="ORF">HXM93_01240</name>
</gene>
<keyword evidence="7" id="KW-0645">Protease</keyword>
<proteinExistence type="inferred from homology"/>
<dbReference type="CDD" id="cd06530">
    <property type="entry name" value="S26_SPase_I"/>
    <property type="match status" value="1"/>
</dbReference>
<dbReference type="GO" id="GO:0005886">
    <property type="term" value="C:plasma membrane"/>
    <property type="evidence" value="ECO:0007669"/>
    <property type="project" value="UniProtKB-SubCell"/>
</dbReference>
<feature type="non-terminal residue" evidence="9">
    <location>
        <position position="1"/>
    </location>
</feature>
<dbReference type="InterPro" id="IPR019757">
    <property type="entry name" value="Pept_S26A_signal_pept_1_Lys-AS"/>
</dbReference>
<dbReference type="SUPFAM" id="SSF51306">
    <property type="entry name" value="LexA/Signal peptidase"/>
    <property type="match status" value="1"/>
</dbReference>
<dbReference type="InterPro" id="IPR019533">
    <property type="entry name" value="Peptidase_S26"/>
</dbReference>
<dbReference type="Gene3D" id="2.10.109.10">
    <property type="entry name" value="Umud Fragment, subunit A"/>
    <property type="match status" value="1"/>
</dbReference>
<evidence type="ECO:0000259" key="8">
    <source>
        <dbReference type="Pfam" id="PF10502"/>
    </source>
</evidence>
<dbReference type="PANTHER" id="PTHR43390">
    <property type="entry name" value="SIGNAL PEPTIDASE I"/>
    <property type="match status" value="1"/>
</dbReference>
<comment type="similarity">
    <text evidence="3 7">Belongs to the peptidase S26 family.</text>
</comment>
<organism evidence="9 10">
    <name type="scientific">Oribacterium parvum</name>
    <dbReference type="NCBI Taxonomy" id="1501329"/>
    <lineage>
        <taxon>Bacteria</taxon>
        <taxon>Bacillati</taxon>
        <taxon>Bacillota</taxon>
        <taxon>Clostridia</taxon>
        <taxon>Lachnospirales</taxon>
        <taxon>Lachnospiraceae</taxon>
        <taxon>Oribacterium</taxon>
    </lineage>
</organism>
<dbReference type="AlphaFoldDB" id="A0A930DMR0"/>
<dbReference type="NCBIfam" id="TIGR02227">
    <property type="entry name" value="sigpep_I_bact"/>
    <property type="match status" value="1"/>
</dbReference>
<dbReference type="Proteomes" id="UP000709351">
    <property type="component" value="Unassembled WGS sequence"/>
</dbReference>
<comment type="subcellular location">
    <subcellularLocation>
        <location evidence="2">Cell membrane</location>
        <topology evidence="2">Single-pass type II membrane protein</topology>
    </subcellularLocation>
    <subcellularLocation>
        <location evidence="7">Membrane</location>
        <topology evidence="7">Single-pass type II membrane protein</topology>
    </subcellularLocation>
</comment>
<dbReference type="PANTHER" id="PTHR43390:SF1">
    <property type="entry name" value="CHLOROPLAST PROCESSING PEPTIDASE"/>
    <property type="match status" value="1"/>
</dbReference>
<evidence type="ECO:0000256" key="5">
    <source>
        <dbReference type="ARBA" id="ARBA00022801"/>
    </source>
</evidence>
<dbReference type="GO" id="GO:0006465">
    <property type="term" value="P:signal peptide processing"/>
    <property type="evidence" value="ECO:0007669"/>
    <property type="project" value="InterPro"/>
</dbReference>
<dbReference type="InterPro" id="IPR000223">
    <property type="entry name" value="Pept_S26A_signal_pept_1"/>
</dbReference>
<feature type="active site" evidence="6">
    <location>
        <position position="6"/>
    </location>
</feature>
<dbReference type="PROSITE" id="PS00760">
    <property type="entry name" value="SPASE_I_2"/>
    <property type="match status" value="1"/>
</dbReference>
<evidence type="ECO:0000256" key="6">
    <source>
        <dbReference type="PIRSR" id="PIRSR600223-1"/>
    </source>
</evidence>
<evidence type="ECO:0000256" key="1">
    <source>
        <dbReference type="ARBA" id="ARBA00000677"/>
    </source>
</evidence>
<protein>
    <recommendedName>
        <fullName evidence="4 7">Signal peptidase I</fullName>
        <ecNumber evidence="4 7">3.4.21.89</ecNumber>
    </recommendedName>
</protein>
<comment type="catalytic activity">
    <reaction evidence="1 7">
        <text>Cleavage of hydrophobic, N-terminal signal or leader sequences from secreted and periplasmic proteins.</text>
        <dbReference type="EC" id="3.4.21.89"/>
    </reaction>
</comment>
<feature type="domain" description="Peptidase S26" evidence="8">
    <location>
        <begin position="2"/>
        <end position="186"/>
    </location>
</feature>
<dbReference type="InterPro" id="IPR036286">
    <property type="entry name" value="LexA/Signal_pep-like_sf"/>
</dbReference>
<evidence type="ECO:0000256" key="7">
    <source>
        <dbReference type="RuleBase" id="RU362042"/>
    </source>
</evidence>
<accession>A0A930DMR0</accession>
<dbReference type="PRINTS" id="PR00727">
    <property type="entry name" value="LEADERPTASE"/>
</dbReference>
<dbReference type="GO" id="GO:0009003">
    <property type="term" value="F:signal peptidase activity"/>
    <property type="evidence" value="ECO:0007669"/>
    <property type="project" value="UniProtKB-EC"/>
</dbReference>
<evidence type="ECO:0000256" key="3">
    <source>
        <dbReference type="ARBA" id="ARBA00009370"/>
    </source>
</evidence>
<feature type="active site" evidence="6">
    <location>
        <position position="75"/>
    </location>
</feature>
<evidence type="ECO:0000256" key="2">
    <source>
        <dbReference type="ARBA" id="ARBA00004401"/>
    </source>
</evidence>
<comment type="caution">
    <text evidence="9">The sequence shown here is derived from an EMBL/GenBank/DDBJ whole genome shotgun (WGS) entry which is preliminary data.</text>
</comment>
<reference evidence="9" key="1">
    <citation type="submission" date="2020-04" db="EMBL/GenBank/DDBJ databases">
        <title>Deep metagenomics examines the oral microbiome during advanced dental caries in children, revealing novel taxa and co-occurrences with host molecules.</title>
        <authorList>
            <person name="Baker J.L."/>
            <person name="Morton J.T."/>
            <person name="Dinis M."/>
            <person name="Alvarez R."/>
            <person name="Tran N.C."/>
            <person name="Knight R."/>
            <person name="Edlund A."/>
        </authorList>
    </citation>
    <scope>NUCLEOTIDE SEQUENCE</scope>
    <source>
        <strain evidence="9">JCVI_24_bin.2</strain>
    </source>
</reference>
<evidence type="ECO:0000313" key="9">
    <source>
        <dbReference type="EMBL" id="MBF1283147.1"/>
    </source>
</evidence>
<sequence length="195" mass="22341">TIPTGSMENTIMAGSRVFGSRLVYRFGEVKRNDIAIFLYGYKCRNDGQTYRETDRGTCPLCGREDKRNQPIYYVKRVIGMPGDHIEIKKTGEVDASYITKLNVRSASGKIPVGTVYVNGEEIKENYLPEPMIVDGNQFPEIDVTVPDNCYFMMGDNRNNSADARFWGVNQFVKREKMLAKVYICYWPLNRFGMVK</sequence>
<evidence type="ECO:0000313" key="10">
    <source>
        <dbReference type="Proteomes" id="UP000709351"/>
    </source>
</evidence>
<dbReference type="Pfam" id="PF10502">
    <property type="entry name" value="Peptidase_S26"/>
    <property type="match status" value="1"/>
</dbReference>
<dbReference type="EMBL" id="JABZRD010000044">
    <property type="protein sequence ID" value="MBF1283147.1"/>
    <property type="molecule type" value="Genomic_DNA"/>
</dbReference>
<keyword evidence="5 7" id="KW-0378">Hydrolase</keyword>
<name>A0A930DMR0_9FIRM</name>
<evidence type="ECO:0000256" key="4">
    <source>
        <dbReference type="ARBA" id="ARBA00013208"/>
    </source>
</evidence>
<dbReference type="GO" id="GO:0004252">
    <property type="term" value="F:serine-type endopeptidase activity"/>
    <property type="evidence" value="ECO:0007669"/>
    <property type="project" value="InterPro"/>
</dbReference>
<dbReference type="EC" id="3.4.21.89" evidence="4 7"/>